<dbReference type="OrthoDB" id="7351393at2"/>
<keyword evidence="2" id="KW-1185">Reference proteome</keyword>
<organism evidence="1 2">
    <name type="scientific">Hypericibacter adhaerens</name>
    <dbReference type="NCBI Taxonomy" id="2602016"/>
    <lineage>
        <taxon>Bacteria</taxon>
        <taxon>Pseudomonadati</taxon>
        <taxon>Pseudomonadota</taxon>
        <taxon>Alphaproteobacteria</taxon>
        <taxon>Rhodospirillales</taxon>
        <taxon>Dongiaceae</taxon>
        <taxon>Hypericibacter</taxon>
    </lineage>
</organism>
<proteinExistence type="predicted"/>
<dbReference type="InterPro" id="IPR007523">
    <property type="entry name" value="NDUFAF3/AAMDC"/>
</dbReference>
<dbReference type="InterPro" id="IPR036748">
    <property type="entry name" value="MTH938-like_sf"/>
</dbReference>
<accession>A0A5J6N0H6</accession>
<evidence type="ECO:0000313" key="1">
    <source>
        <dbReference type="EMBL" id="QEX22130.1"/>
    </source>
</evidence>
<dbReference type="Pfam" id="PF04430">
    <property type="entry name" value="DUF498"/>
    <property type="match status" value="1"/>
</dbReference>
<dbReference type="EMBL" id="CP042582">
    <property type="protein sequence ID" value="QEX22130.1"/>
    <property type="molecule type" value="Genomic_DNA"/>
</dbReference>
<reference evidence="1 2" key="1">
    <citation type="submission" date="2019-08" db="EMBL/GenBank/DDBJ databases">
        <title>Hyperibacter terrae gen. nov., sp. nov. and Hyperibacter viscosus sp. nov., two new members in the family Rhodospirillaceae isolated from the rhizosphere of Hypericum perforatum.</title>
        <authorList>
            <person name="Noviana Z."/>
        </authorList>
    </citation>
    <scope>NUCLEOTIDE SEQUENCE [LARGE SCALE GENOMIC DNA]</scope>
    <source>
        <strain evidence="1 2">R5959</strain>
    </source>
</reference>
<dbReference type="PANTHER" id="PTHR21192:SF2">
    <property type="entry name" value="NADH DEHYDROGENASE [UBIQUINONE] 1 ALPHA SUBCOMPLEX ASSEMBLY FACTOR 3"/>
    <property type="match status" value="1"/>
</dbReference>
<dbReference type="PANTHER" id="PTHR21192">
    <property type="entry name" value="NUCLEAR PROTEIN E3-3"/>
    <property type="match status" value="1"/>
</dbReference>
<sequence>MDMTPLIPAGRQIVESYGHRRFRVSGTLHEGSVLVFPDRTLAWPVAEAAGANPENLLTVSEAGRAGAIELLLLGCGLKMTLVPSSLRAALREAGVVIEPMDTGAACRTYNVLMAEGRRVAAALVAVE</sequence>
<dbReference type="SUPFAM" id="SSF64076">
    <property type="entry name" value="MTH938-like"/>
    <property type="match status" value="1"/>
</dbReference>
<name>A0A5J6N0H6_9PROT</name>
<protein>
    <recommendedName>
        <fullName evidence="3">Mth938-like domain-containing protein</fullName>
    </recommendedName>
</protein>
<evidence type="ECO:0008006" key="3">
    <source>
        <dbReference type="Google" id="ProtNLM"/>
    </source>
</evidence>
<dbReference type="RefSeq" id="WP_151117221.1">
    <property type="nucleotide sequence ID" value="NZ_CP042582.1"/>
</dbReference>
<gene>
    <name evidence="1" type="ORF">FRZ61_20600</name>
</gene>
<dbReference type="Gene3D" id="3.40.1230.10">
    <property type="entry name" value="MTH938-like"/>
    <property type="match status" value="1"/>
</dbReference>
<dbReference type="AlphaFoldDB" id="A0A5J6N0H6"/>
<dbReference type="Proteomes" id="UP000325797">
    <property type="component" value="Chromosome"/>
</dbReference>
<dbReference type="KEGG" id="hadh:FRZ61_20600"/>
<dbReference type="CDD" id="cd00248">
    <property type="entry name" value="Mth938-like"/>
    <property type="match status" value="1"/>
</dbReference>
<evidence type="ECO:0000313" key="2">
    <source>
        <dbReference type="Proteomes" id="UP000325797"/>
    </source>
</evidence>